<dbReference type="SUPFAM" id="SSF50729">
    <property type="entry name" value="PH domain-like"/>
    <property type="match status" value="1"/>
</dbReference>
<dbReference type="SMART" id="SM00285">
    <property type="entry name" value="PBD"/>
    <property type="match status" value="1"/>
</dbReference>
<protein>
    <recommendedName>
        <fullName evidence="7">non-specific serine/threonine protein kinase</fullName>
        <ecNumber evidence="7">2.7.11.1</ecNumber>
    </recommendedName>
</protein>
<keyword evidence="13 27" id="KW-0418">Kinase</keyword>
<evidence type="ECO:0000256" key="18">
    <source>
        <dbReference type="ARBA" id="ARBA00023211"/>
    </source>
</evidence>
<dbReference type="PROSITE" id="PS00108">
    <property type="entry name" value="PROTEIN_KINASE_ST"/>
    <property type="match status" value="1"/>
</dbReference>
<keyword evidence="12 22" id="KW-0547">Nucleotide-binding</keyword>
<evidence type="ECO:0000256" key="22">
    <source>
        <dbReference type="PROSITE-ProRule" id="PRU10141"/>
    </source>
</evidence>
<dbReference type="GO" id="GO:0004674">
    <property type="term" value="F:protein serine/threonine kinase activity"/>
    <property type="evidence" value="ECO:0007669"/>
    <property type="project" value="UniProtKB-KW"/>
</dbReference>
<dbReference type="Pfam" id="PF05011">
    <property type="entry name" value="DBR1"/>
    <property type="match status" value="1"/>
</dbReference>
<dbReference type="SMART" id="SM00233">
    <property type="entry name" value="PH"/>
    <property type="match status" value="1"/>
</dbReference>
<keyword evidence="11" id="KW-0479">Metal-binding</keyword>
<evidence type="ECO:0000256" key="12">
    <source>
        <dbReference type="ARBA" id="ARBA00022741"/>
    </source>
</evidence>
<comment type="catalytic activity">
    <reaction evidence="21">
        <text>L-seryl-[protein] + ATP = O-phospho-L-seryl-[protein] + ADP + H(+)</text>
        <dbReference type="Rhea" id="RHEA:17989"/>
        <dbReference type="Rhea" id="RHEA-COMP:9863"/>
        <dbReference type="Rhea" id="RHEA-COMP:11604"/>
        <dbReference type="ChEBI" id="CHEBI:15378"/>
        <dbReference type="ChEBI" id="CHEBI:29999"/>
        <dbReference type="ChEBI" id="CHEBI:30616"/>
        <dbReference type="ChEBI" id="CHEBI:83421"/>
        <dbReference type="ChEBI" id="CHEBI:456216"/>
        <dbReference type="EC" id="2.7.11.1"/>
    </reaction>
</comment>
<evidence type="ECO:0000259" key="25">
    <source>
        <dbReference type="PROSITE" id="PS50011"/>
    </source>
</evidence>
<dbReference type="InterPro" id="IPR041816">
    <property type="entry name" value="Dbr1_N"/>
</dbReference>
<keyword evidence="9" id="KW-0507">mRNA processing</keyword>
<keyword evidence="8" id="KW-0723">Serine/threonine-protein kinase</keyword>
<dbReference type="InterPro" id="IPR036936">
    <property type="entry name" value="CRIB_dom_sf"/>
</dbReference>
<dbReference type="GO" id="GO:0000398">
    <property type="term" value="P:mRNA splicing, via spliceosome"/>
    <property type="evidence" value="ECO:0007669"/>
    <property type="project" value="TreeGrafter"/>
</dbReference>
<dbReference type="CDD" id="cd01093">
    <property type="entry name" value="CRIB_PAK_like"/>
    <property type="match status" value="1"/>
</dbReference>
<evidence type="ECO:0000256" key="1">
    <source>
        <dbReference type="ARBA" id="ARBA00001936"/>
    </source>
</evidence>
<feature type="compositionally biased region" description="Polar residues" evidence="23">
    <location>
        <begin position="932"/>
        <end position="943"/>
    </location>
</feature>
<comment type="similarity">
    <text evidence="6">Belongs to the protein kinase superfamily. STE Ser/Thr protein kinase family. STE20 subfamily.</text>
</comment>
<dbReference type="GO" id="GO:0005634">
    <property type="term" value="C:nucleus"/>
    <property type="evidence" value="ECO:0007669"/>
    <property type="project" value="UniProtKB-SubCell"/>
</dbReference>
<dbReference type="Pfam" id="PF00786">
    <property type="entry name" value="PBD"/>
    <property type="match status" value="1"/>
</dbReference>
<keyword evidence="17" id="KW-0408">Iron</keyword>
<comment type="cofactor">
    <cofactor evidence="1">
        <name>Mn(2+)</name>
        <dbReference type="ChEBI" id="CHEBI:29035"/>
    </cofactor>
</comment>
<dbReference type="Gene3D" id="3.30.200.20">
    <property type="entry name" value="Phosphorylase Kinase, domain 1"/>
    <property type="match status" value="1"/>
</dbReference>
<evidence type="ECO:0000256" key="19">
    <source>
        <dbReference type="ARBA" id="ARBA00023242"/>
    </source>
</evidence>
<dbReference type="PROSITE" id="PS50011">
    <property type="entry name" value="PROTEIN_KINASE_DOM"/>
    <property type="match status" value="1"/>
</dbReference>
<dbReference type="InterPro" id="IPR004843">
    <property type="entry name" value="Calcineurin-like_PHP"/>
</dbReference>
<evidence type="ECO:0000256" key="2">
    <source>
        <dbReference type="ARBA" id="ARBA00001947"/>
    </source>
</evidence>
<dbReference type="SMART" id="SM00220">
    <property type="entry name" value="S_TKc"/>
    <property type="match status" value="1"/>
</dbReference>
<dbReference type="CDD" id="cd13279">
    <property type="entry name" value="PH_Cla4_Ste20"/>
    <property type="match status" value="1"/>
</dbReference>
<dbReference type="InterPro" id="IPR033923">
    <property type="entry name" value="PAK_BD"/>
</dbReference>
<dbReference type="OrthoDB" id="248923at2759"/>
<keyword evidence="19" id="KW-0539">Nucleus</keyword>
<dbReference type="GO" id="GO:0046872">
    <property type="term" value="F:metal ion binding"/>
    <property type="evidence" value="ECO:0007669"/>
    <property type="project" value="UniProtKB-KW"/>
</dbReference>
<keyword evidence="14" id="KW-0378">Hydrolase</keyword>
<dbReference type="PANTHER" id="PTHR12849">
    <property type="entry name" value="RNA LARIAT DEBRANCHING ENZYME"/>
    <property type="match status" value="1"/>
</dbReference>
<dbReference type="Pfam" id="PF00069">
    <property type="entry name" value="Pkinase"/>
    <property type="match status" value="1"/>
</dbReference>
<proteinExistence type="inferred from homology"/>
<evidence type="ECO:0000256" key="8">
    <source>
        <dbReference type="ARBA" id="ARBA00022527"/>
    </source>
</evidence>
<dbReference type="GO" id="GO:0008419">
    <property type="term" value="F:RNA lariat debranching enzyme activity"/>
    <property type="evidence" value="ECO:0007669"/>
    <property type="project" value="TreeGrafter"/>
</dbReference>
<dbReference type="GO" id="GO:0005524">
    <property type="term" value="F:ATP binding"/>
    <property type="evidence" value="ECO:0007669"/>
    <property type="project" value="UniProtKB-UniRule"/>
</dbReference>
<dbReference type="Proteomes" id="UP000823405">
    <property type="component" value="Unassembled WGS sequence"/>
</dbReference>
<evidence type="ECO:0000256" key="7">
    <source>
        <dbReference type="ARBA" id="ARBA00012513"/>
    </source>
</evidence>
<gene>
    <name evidence="27" type="primary">CLA4_2</name>
    <name evidence="27" type="ORF">BGZ97_011531</name>
</gene>
<dbReference type="InterPro" id="IPR008271">
    <property type="entry name" value="Ser/Thr_kinase_AS"/>
</dbReference>
<dbReference type="FunFam" id="3.60.21.10:FF:000035">
    <property type="entry name" value="Lariat debranching enzyme"/>
    <property type="match status" value="1"/>
</dbReference>
<comment type="catalytic activity">
    <reaction evidence="20">
        <text>L-threonyl-[protein] + ATP = O-phospho-L-threonyl-[protein] + ADP + H(+)</text>
        <dbReference type="Rhea" id="RHEA:46608"/>
        <dbReference type="Rhea" id="RHEA-COMP:11060"/>
        <dbReference type="Rhea" id="RHEA-COMP:11605"/>
        <dbReference type="ChEBI" id="CHEBI:15378"/>
        <dbReference type="ChEBI" id="CHEBI:30013"/>
        <dbReference type="ChEBI" id="CHEBI:30616"/>
        <dbReference type="ChEBI" id="CHEBI:61977"/>
        <dbReference type="ChEBI" id="CHEBI:456216"/>
        <dbReference type="EC" id="2.7.11.1"/>
    </reaction>
</comment>
<feature type="region of interest" description="Disordered" evidence="23">
    <location>
        <begin position="229"/>
        <end position="317"/>
    </location>
</feature>
<dbReference type="Gene3D" id="1.10.510.10">
    <property type="entry name" value="Transferase(Phosphotransferase) domain 1"/>
    <property type="match status" value="1"/>
</dbReference>
<reference evidence="27" key="1">
    <citation type="journal article" date="2020" name="Fungal Divers.">
        <title>Resolving the Mortierellaceae phylogeny through synthesis of multi-gene phylogenetics and phylogenomics.</title>
        <authorList>
            <person name="Vandepol N."/>
            <person name="Liber J."/>
            <person name="Desiro A."/>
            <person name="Na H."/>
            <person name="Kennedy M."/>
            <person name="Barry K."/>
            <person name="Grigoriev I.V."/>
            <person name="Miller A.N."/>
            <person name="O'Donnell K."/>
            <person name="Stajich J.E."/>
            <person name="Bonito G."/>
        </authorList>
    </citation>
    <scope>NUCLEOTIDE SEQUENCE</scope>
    <source>
        <strain evidence="27">NVP60</strain>
    </source>
</reference>
<dbReference type="EC" id="2.7.11.1" evidence="7"/>
<organism evidence="27 28">
    <name type="scientific">Linnemannia gamsii</name>
    <dbReference type="NCBI Taxonomy" id="64522"/>
    <lineage>
        <taxon>Eukaryota</taxon>
        <taxon>Fungi</taxon>
        <taxon>Fungi incertae sedis</taxon>
        <taxon>Mucoromycota</taxon>
        <taxon>Mortierellomycotina</taxon>
        <taxon>Mortierellomycetes</taxon>
        <taxon>Mortierellales</taxon>
        <taxon>Mortierellaceae</taxon>
        <taxon>Linnemannia</taxon>
    </lineage>
</organism>
<dbReference type="CDD" id="cd00844">
    <property type="entry name" value="MPP_Dbr1_N"/>
    <property type="match status" value="1"/>
</dbReference>
<keyword evidence="18" id="KW-0464">Manganese</keyword>
<dbReference type="PANTHER" id="PTHR12849:SF0">
    <property type="entry name" value="LARIAT DEBRANCHING ENZYME"/>
    <property type="match status" value="1"/>
</dbReference>
<evidence type="ECO:0000256" key="21">
    <source>
        <dbReference type="ARBA" id="ARBA00048679"/>
    </source>
</evidence>
<dbReference type="SUPFAM" id="SSF56300">
    <property type="entry name" value="Metallo-dependent phosphatases"/>
    <property type="match status" value="1"/>
</dbReference>
<keyword evidence="10" id="KW-0808">Transferase</keyword>
<dbReference type="InterPro" id="IPR001849">
    <property type="entry name" value="PH_domain"/>
</dbReference>
<sequence length="1106" mass="123852">MLAADNSDPLAKYKELTPIQQHHNNNHNHTNNHHHLPQEHVPTSGVLKHGFISLKEEGLKAFIWSKRYMALREFKLSFHRNESTPHAVVIVPLEDISAVSRTDLKTYCFELITKDRSFFISCKNEEELYSWMHEIYSRSPLLGVSSPTNFVHKVHVDFDPHTGDFTGLPETWTKLLTGSAITKEDYANNPQAVLEVLGFYTDETKRNEQEFEGAIPADAEGDRRYLHLIPKAGLPSPPSSSSSSSANHRPERPQRPDRPEGHLRPHIPERSQSIDNLHENKTPTLRPAYTPPSPTPSPLTSPSESRPPLPGLHQHAADNYADGERPIHEYSSGVADATAALNGQGAAKVAVERRISTMTEAQVMEKLRSVVSCGDPNTLYSKIKKVGQGASGSVYVAKHLSTNSKVAVKQMDLALQPKKELVVNEILIMKESSHPNIVNYLDSFLVRGHELWVVMEYMGGGALTDVIENNKFTESQIATVCNETCKGLQHLHSQNIIHRDIKSDNVLVDAYGHVKITDFGFCAKLTDQKNKRATLVGTSYWMAPEVVKQKQYGAKVDEPLKALYLIATNGTPTLKSPETLSSELKNFLAVCLCVDVRSRAASKSLLEVAIEGCCHGELDAIYRAIEDRERLHGYKVDLLLICGDVQTVRNEADIDAMNVPRSYLRLGTFHKYYSGEVPVPVPTIFIGGNHEASNYLFELYHGGWAAPGFYFLGYGGVINVGGLRIGGMSGIYKQYDYEKGHYEIVPLDAYQKKSIYHIRHYDVYKMLQIREPIDIFLSHDWPLGIERYGNTAELIKKKSFFKAEIQTNTLGSRAFEGVLERLRPRFWFSAHLHVKFFAEIFWKQGQTGAEMVTGPLIEATIAATEAAKNPDEIEIAFDDDDDEEDAGNVSAAILPTDSITTISSDSAPVSNPDEIKFDMDDEDDDEDGDATKVTSPATVSVTTEVAPGPSPAVDGLPPKGGERSYESTKFLALDKCEPHRQFLDIIDFPEATGPVEFFYDEEWLAVVRTLAASFSINHKQNRPMEDDILEHNLQLNREWVKKNITQKQGLAIPKNFQHTAPPHDPVHTMNRQEKYDNSLPFLNPQMEEFCAMLQIPNQINPRGRRA</sequence>
<evidence type="ECO:0000256" key="17">
    <source>
        <dbReference type="ARBA" id="ARBA00023004"/>
    </source>
</evidence>
<evidence type="ECO:0000256" key="13">
    <source>
        <dbReference type="ARBA" id="ARBA00022777"/>
    </source>
</evidence>
<evidence type="ECO:0000256" key="16">
    <source>
        <dbReference type="ARBA" id="ARBA00022840"/>
    </source>
</evidence>
<dbReference type="InterPro" id="IPR029052">
    <property type="entry name" value="Metallo-depent_PP-like"/>
</dbReference>
<dbReference type="Pfam" id="PF00169">
    <property type="entry name" value="PH"/>
    <property type="match status" value="1"/>
</dbReference>
<feature type="domain" description="PH" evidence="24">
    <location>
        <begin position="45"/>
        <end position="140"/>
    </location>
</feature>
<comment type="cofactor">
    <cofactor evidence="3">
        <name>Fe(2+)</name>
        <dbReference type="ChEBI" id="CHEBI:29033"/>
    </cofactor>
</comment>
<feature type="domain" description="Protein kinase" evidence="25">
    <location>
        <begin position="380"/>
        <end position="618"/>
    </location>
</feature>
<evidence type="ECO:0000256" key="6">
    <source>
        <dbReference type="ARBA" id="ARBA00008874"/>
    </source>
</evidence>
<evidence type="ECO:0000256" key="3">
    <source>
        <dbReference type="ARBA" id="ARBA00001954"/>
    </source>
</evidence>
<evidence type="ECO:0000256" key="20">
    <source>
        <dbReference type="ARBA" id="ARBA00047899"/>
    </source>
</evidence>
<comment type="caution">
    <text evidence="27">The sequence shown here is derived from an EMBL/GenBank/DDBJ whole genome shotgun (WGS) entry which is preliminary data.</text>
</comment>
<name>A0A9P6R3I9_9FUNG</name>
<feature type="compositionally biased region" description="Pro residues" evidence="23">
    <location>
        <begin position="289"/>
        <end position="310"/>
    </location>
</feature>
<dbReference type="PROSITE" id="PS50108">
    <property type="entry name" value="CRIB"/>
    <property type="match status" value="1"/>
</dbReference>
<dbReference type="InterPro" id="IPR011993">
    <property type="entry name" value="PH-like_dom_sf"/>
</dbReference>
<evidence type="ECO:0000259" key="26">
    <source>
        <dbReference type="PROSITE" id="PS50108"/>
    </source>
</evidence>
<keyword evidence="28" id="KW-1185">Reference proteome</keyword>
<evidence type="ECO:0000256" key="4">
    <source>
        <dbReference type="ARBA" id="ARBA00004123"/>
    </source>
</evidence>
<evidence type="ECO:0000256" key="11">
    <source>
        <dbReference type="ARBA" id="ARBA00022723"/>
    </source>
</evidence>
<dbReference type="InterPro" id="IPR017441">
    <property type="entry name" value="Protein_kinase_ATP_BS"/>
</dbReference>
<evidence type="ECO:0000313" key="27">
    <source>
        <dbReference type="EMBL" id="KAG0311952.1"/>
    </source>
</evidence>
<keyword evidence="15" id="KW-0862">Zinc</keyword>
<comment type="similarity">
    <text evidence="5">Belongs to the lariat debranching enzyme family.</text>
</comment>
<evidence type="ECO:0000256" key="15">
    <source>
        <dbReference type="ARBA" id="ARBA00022833"/>
    </source>
</evidence>
<dbReference type="SMART" id="SM01124">
    <property type="entry name" value="DBR1"/>
    <property type="match status" value="1"/>
</dbReference>
<dbReference type="Gene3D" id="2.30.29.30">
    <property type="entry name" value="Pleckstrin-homology domain (PH domain)/Phosphotyrosine-binding domain (PTB)"/>
    <property type="match status" value="1"/>
</dbReference>
<feature type="domain" description="CRIB" evidence="26">
    <location>
        <begin position="144"/>
        <end position="157"/>
    </location>
</feature>
<feature type="binding site" evidence="22">
    <location>
        <position position="409"/>
    </location>
    <ligand>
        <name>ATP</name>
        <dbReference type="ChEBI" id="CHEBI:30616"/>
    </ligand>
</feature>
<dbReference type="EMBL" id="JAAAIN010000659">
    <property type="protein sequence ID" value="KAG0311952.1"/>
    <property type="molecule type" value="Genomic_DNA"/>
</dbReference>
<feature type="region of interest" description="Disordered" evidence="23">
    <location>
        <begin position="900"/>
        <end position="964"/>
    </location>
</feature>
<comment type="cofactor">
    <cofactor evidence="2">
        <name>Zn(2+)</name>
        <dbReference type="ChEBI" id="CHEBI:29105"/>
    </cofactor>
</comment>
<evidence type="ECO:0000256" key="14">
    <source>
        <dbReference type="ARBA" id="ARBA00022801"/>
    </source>
</evidence>
<dbReference type="SUPFAM" id="SSF56112">
    <property type="entry name" value="Protein kinase-like (PK-like)"/>
    <property type="match status" value="1"/>
</dbReference>
<feature type="compositionally biased region" description="Basic and acidic residues" evidence="23">
    <location>
        <begin position="248"/>
        <end position="269"/>
    </location>
</feature>
<comment type="subcellular location">
    <subcellularLocation>
        <location evidence="4">Nucleus</location>
    </subcellularLocation>
</comment>
<dbReference type="FunFam" id="3.90.810.10:FF:000005">
    <property type="entry name" value="Non-specific serine/threonine protein kinase"/>
    <property type="match status" value="1"/>
</dbReference>
<evidence type="ECO:0000259" key="24">
    <source>
        <dbReference type="PROSITE" id="PS50003"/>
    </source>
</evidence>
<dbReference type="PROSITE" id="PS00107">
    <property type="entry name" value="PROTEIN_KINASE_ATP"/>
    <property type="match status" value="1"/>
</dbReference>
<dbReference type="InterPro" id="IPR000095">
    <property type="entry name" value="CRIB_dom"/>
</dbReference>
<dbReference type="InterPro" id="IPR011009">
    <property type="entry name" value="Kinase-like_dom_sf"/>
</dbReference>
<dbReference type="FunFam" id="3.30.200.20:FF:000705">
    <property type="entry name" value="Non-specific serine/threonine protein kinase"/>
    <property type="match status" value="1"/>
</dbReference>
<evidence type="ECO:0000256" key="10">
    <source>
        <dbReference type="ARBA" id="ARBA00022679"/>
    </source>
</evidence>
<evidence type="ECO:0000313" key="28">
    <source>
        <dbReference type="Proteomes" id="UP000823405"/>
    </source>
</evidence>
<evidence type="ECO:0000256" key="23">
    <source>
        <dbReference type="SAM" id="MobiDB-lite"/>
    </source>
</evidence>
<evidence type="ECO:0000256" key="5">
    <source>
        <dbReference type="ARBA" id="ARBA00006045"/>
    </source>
</evidence>
<dbReference type="InterPro" id="IPR000719">
    <property type="entry name" value="Prot_kinase_dom"/>
</dbReference>
<keyword evidence="16 22" id="KW-0067">ATP-binding</keyword>
<evidence type="ECO:0000256" key="9">
    <source>
        <dbReference type="ARBA" id="ARBA00022664"/>
    </source>
</evidence>
<feature type="compositionally biased region" description="Acidic residues" evidence="23">
    <location>
        <begin position="919"/>
        <end position="928"/>
    </location>
</feature>
<dbReference type="PROSITE" id="PS50003">
    <property type="entry name" value="PH_DOMAIN"/>
    <property type="match status" value="1"/>
</dbReference>
<dbReference type="InterPro" id="IPR007708">
    <property type="entry name" value="DBR1_C"/>
</dbReference>
<dbReference type="Gene3D" id="3.90.810.10">
    <property type="entry name" value="CRIB domain"/>
    <property type="match status" value="1"/>
</dbReference>
<dbReference type="AlphaFoldDB" id="A0A9P6R3I9"/>
<dbReference type="Pfam" id="PF00149">
    <property type="entry name" value="Metallophos"/>
    <property type="match status" value="1"/>
</dbReference>
<accession>A0A9P6R3I9</accession>